<evidence type="ECO:0000313" key="2">
    <source>
        <dbReference type="Proteomes" id="UP000054567"/>
    </source>
</evidence>
<reference evidence="2" key="3">
    <citation type="journal article" date="2010" name="Genome Res.">
        <title>Population genomic sequencing of Coccidioides fungi reveals recent hybridization and transposon control.</title>
        <authorList>
            <person name="Neafsey D.E."/>
            <person name="Barker B.M."/>
            <person name="Sharpton T.J."/>
            <person name="Stajich J.E."/>
            <person name="Park D.J."/>
            <person name="Whiston E."/>
            <person name="Hung C.-Y."/>
            <person name="McMahan C."/>
            <person name="White J."/>
            <person name="Sykes S."/>
            <person name="Heiman D."/>
            <person name="Young S."/>
            <person name="Zeng Q."/>
            <person name="Abouelleil A."/>
            <person name="Aftuck L."/>
            <person name="Bessette D."/>
            <person name="Brown A."/>
            <person name="FitzGerald M."/>
            <person name="Lui A."/>
            <person name="Macdonald J.P."/>
            <person name="Priest M."/>
            <person name="Orbach M.J."/>
            <person name="Galgiani J.N."/>
            <person name="Kirkland T.N."/>
            <person name="Cole G.T."/>
            <person name="Birren B.W."/>
            <person name="Henn M.R."/>
            <person name="Taylor J.W."/>
            <person name="Rounsley S.D."/>
        </authorList>
    </citation>
    <scope>NUCLEOTIDE SEQUENCE [LARGE SCALE GENOMIC DNA]</scope>
    <source>
        <strain evidence="2">RMSCC 3488</strain>
    </source>
</reference>
<dbReference type="Proteomes" id="UP000054567">
    <property type="component" value="Unassembled WGS sequence"/>
</dbReference>
<dbReference type="VEuPathDB" id="FungiDB:CPAG_03137"/>
<name>A0A0J6FC09_COCPO</name>
<dbReference type="EMBL" id="DS268110">
    <property type="protein sequence ID" value="KMM66800.1"/>
    <property type="molecule type" value="Genomic_DNA"/>
</dbReference>
<organism evidence="1 2">
    <name type="scientific">Coccidioides posadasii RMSCC 3488</name>
    <dbReference type="NCBI Taxonomy" id="454284"/>
    <lineage>
        <taxon>Eukaryota</taxon>
        <taxon>Fungi</taxon>
        <taxon>Dikarya</taxon>
        <taxon>Ascomycota</taxon>
        <taxon>Pezizomycotina</taxon>
        <taxon>Eurotiomycetes</taxon>
        <taxon>Eurotiomycetidae</taxon>
        <taxon>Onygenales</taxon>
        <taxon>Onygenaceae</taxon>
        <taxon>Coccidioides</taxon>
    </lineage>
</organism>
<reference evidence="1 2" key="1">
    <citation type="submission" date="2007-06" db="EMBL/GenBank/DDBJ databases">
        <title>The Genome Sequence of Coccidioides posadasii RMSCC_3488.</title>
        <authorList>
            <consortium name="Coccidioides Genome Resources Consortium"/>
            <consortium name="The Broad Institute Genome Sequencing Platform"/>
            <person name="Henn M.R."/>
            <person name="Sykes S."/>
            <person name="Young S."/>
            <person name="Jaffe D."/>
            <person name="Berlin A."/>
            <person name="Alvarez P."/>
            <person name="Butler J."/>
            <person name="Gnerre S."/>
            <person name="Grabherr M."/>
            <person name="Mauceli E."/>
            <person name="Brockman W."/>
            <person name="Kodira C."/>
            <person name="Alvarado L."/>
            <person name="Zeng Q."/>
            <person name="Crawford M."/>
            <person name="Antoine C."/>
            <person name="Devon K."/>
            <person name="Galgiani J."/>
            <person name="Orsborn K."/>
            <person name="Lewis M.L."/>
            <person name="Nusbaum C."/>
            <person name="Galagan J."/>
            <person name="Birren B."/>
        </authorList>
    </citation>
    <scope>NUCLEOTIDE SEQUENCE [LARGE SCALE GENOMIC DNA]</scope>
    <source>
        <strain evidence="1 2">RMSCC 3488</strain>
    </source>
</reference>
<sequence>MPARSLSRRKSSTNLRIARFHDNPPSNLQEFQSCCFGSCEERLSTADEGIFATVRSMGATVVKYYHTARSIMLSTTTEYMFIQGSSPQKTRRSIQKCER</sequence>
<accession>A0A0J6FC09</accession>
<reference evidence="2" key="2">
    <citation type="journal article" date="2009" name="Genome Res.">
        <title>Comparative genomic analyses of the human fungal pathogens Coccidioides and their relatives.</title>
        <authorList>
            <person name="Sharpton T.J."/>
            <person name="Stajich J.E."/>
            <person name="Rounsley S.D."/>
            <person name="Gardner M.J."/>
            <person name="Wortman J.R."/>
            <person name="Jordar V.S."/>
            <person name="Maiti R."/>
            <person name="Kodira C.D."/>
            <person name="Neafsey D.E."/>
            <person name="Zeng Q."/>
            <person name="Hung C.-Y."/>
            <person name="McMahan C."/>
            <person name="Muszewska A."/>
            <person name="Grynberg M."/>
            <person name="Mandel M.A."/>
            <person name="Kellner E.M."/>
            <person name="Barker B.M."/>
            <person name="Galgiani J.N."/>
            <person name="Orbach M.J."/>
            <person name="Kirkland T.N."/>
            <person name="Cole G.T."/>
            <person name="Henn M.R."/>
            <person name="Birren B.W."/>
            <person name="Taylor J.W."/>
        </authorList>
    </citation>
    <scope>NUCLEOTIDE SEQUENCE [LARGE SCALE GENOMIC DNA]</scope>
    <source>
        <strain evidence="2">RMSCC 3488</strain>
    </source>
</reference>
<gene>
    <name evidence="1" type="ORF">CPAG_03137</name>
</gene>
<protein>
    <submittedName>
        <fullName evidence="1">Uncharacterized protein</fullName>
    </submittedName>
</protein>
<proteinExistence type="predicted"/>
<evidence type="ECO:0000313" key="1">
    <source>
        <dbReference type="EMBL" id="KMM66800.1"/>
    </source>
</evidence>
<dbReference type="AlphaFoldDB" id="A0A0J6FC09"/>